<organism evidence="1 2">
    <name type="scientific">Caerostris darwini</name>
    <dbReference type="NCBI Taxonomy" id="1538125"/>
    <lineage>
        <taxon>Eukaryota</taxon>
        <taxon>Metazoa</taxon>
        <taxon>Ecdysozoa</taxon>
        <taxon>Arthropoda</taxon>
        <taxon>Chelicerata</taxon>
        <taxon>Arachnida</taxon>
        <taxon>Araneae</taxon>
        <taxon>Araneomorphae</taxon>
        <taxon>Entelegynae</taxon>
        <taxon>Araneoidea</taxon>
        <taxon>Araneidae</taxon>
        <taxon>Caerostris</taxon>
    </lineage>
</organism>
<dbReference type="Proteomes" id="UP001054837">
    <property type="component" value="Unassembled WGS sequence"/>
</dbReference>
<keyword evidence="2" id="KW-1185">Reference proteome</keyword>
<evidence type="ECO:0000313" key="2">
    <source>
        <dbReference type="Proteomes" id="UP001054837"/>
    </source>
</evidence>
<name>A0AAV4PKQ7_9ARAC</name>
<dbReference type="EMBL" id="BPLQ01003045">
    <property type="protein sequence ID" value="GIX97558.1"/>
    <property type="molecule type" value="Genomic_DNA"/>
</dbReference>
<sequence>MLKSYEPNDLKRSKIIHLNPPRTICLFICQLTWAKKLFDRVVLFPSCCYCSVYYLSREAWEVDTLSSGCFWDLTVSGWDGFWGDGAAFSLGRLGIREDLRLSEYFVFGW</sequence>
<evidence type="ECO:0000313" key="1">
    <source>
        <dbReference type="EMBL" id="GIX97558.1"/>
    </source>
</evidence>
<dbReference type="AlphaFoldDB" id="A0AAV4PKQ7"/>
<reference evidence="1 2" key="1">
    <citation type="submission" date="2021-06" db="EMBL/GenBank/DDBJ databases">
        <title>Caerostris darwini draft genome.</title>
        <authorList>
            <person name="Kono N."/>
            <person name="Arakawa K."/>
        </authorList>
    </citation>
    <scope>NUCLEOTIDE SEQUENCE [LARGE SCALE GENOMIC DNA]</scope>
</reference>
<gene>
    <name evidence="1" type="ORF">CDAR_193941</name>
</gene>
<protein>
    <submittedName>
        <fullName evidence="1">Uncharacterized protein</fullName>
    </submittedName>
</protein>
<proteinExistence type="predicted"/>
<accession>A0AAV4PKQ7</accession>
<comment type="caution">
    <text evidence="1">The sequence shown here is derived from an EMBL/GenBank/DDBJ whole genome shotgun (WGS) entry which is preliminary data.</text>
</comment>